<dbReference type="PANTHER" id="PTHR32347">
    <property type="entry name" value="EFFLUX SYSTEM COMPONENT YKNX-RELATED"/>
    <property type="match status" value="1"/>
</dbReference>
<name>A0A329R148_9ACTN</name>
<dbReference type="InterPro" id="IPR036365">
    <property type="entry name" value="PGBD-like_sf"/>
</dbReference>
<sequence length="499" mass="52382">MHARTRTLLVVITVAVGALVAGVYAGTRITSPADAAAEAEPPQASEVTVPVESRTLESEVVTRGDASYTGAVDVELEFTGTESAPVVTGHVPEVGDEADAGDVLLEVIGRPVIALPGDLPMYRSLQPGMSGPDVEQLEEALQELGFDPGSVDETYTAATGRAVAALFEDAGYEPPAVDPEVQAELESAEEAVRQAEDEVANAEAALAEASSGPSKSEKISAQNDVDKAERALEQAREQGDDEAIADAQAQLDLAQARLEELLEGPDTSAEEDALENAKQRLAEAREERDAAAVAASTPLPSSEAAFVPTFPRRIDEVNVERGGTVDGPVMSISGADLVVNASVDATARELISKEDEAILELPTGENVTATITKIGESDDEESDEFRVVLTPDELTDEHVEVLRSANVRVTIPVESTDGEVLAVPLAALTTGPDEEARIEVQRPDAEDDEPATELVEVEVGLTTDGYAEVTPVDGELAENDLVIVGQENDAEADDTDDDG</sequence>
<gene>
    <name evidence="5" type="ORF">DPM12_04565</name>
</gene>
<evidence type="ECO:0000256" key="3">
    <source>
        <dbReference type="SAM" id="MobiDB-lite"/>
    </source>
</evidence>
<feature type="region of interest" description="Disordered" evidence="3">
    <location>
        <begin position="203"/>
        <end position="245"/>
    </location>
</feature>
<reference evidence="5 6" key="1">
    <citation type="submission" date="2018-06" db="EMBL/GenBank/DDBJ databases">
        <title>Phytoactinopolyspora halophila sp. nov., a novel halophilic actinomycete isolated from a saline soil in China.</title>
        <authorList>
            <person name="Tang S.-K."/>
        </authorList>
    </citation>
    <scope>NUCLEOTIDE SEQUENCE [LARGE SCALE GENOMIC DNA]</scope>
    <source>
        <strain evidence="5 6">YIM 96934</strain>
    </source>
</reference>
<protein>
    <submittedName>
        <fullName evidence="5">Peptidoglycan-binding protein</fullName>
    </submittedName>
</protein>
<dbReference type="Gene3D" id="1.10.101.10">
    <property type="entry name" value="PGBD-like superfamily/PGBD"/>
    <property type="match status" value="1"/>
</dbReference>
<dbReference type="InterPro" id="IPR050465">
    <property type="entry name" value="UPF0194_transport"/>
</dbReference>
<dbReference type="EMBL" id="QMIG01000002">
    <property type="protein sequence ID" value="RAW18103.1"/>
    <property type="molecule type" value="Genomic_DNA"/>
</dbReference>
<dbReference type="InterPro" id="IPR036366">
    <property type="entry name" value="PGBDSf"/>
</dbReference>
<feature type="compositionally biased region" description="Polar residues" evidence="3">
    <location>
        <begin position="211"/>
        <end position="223"/>
    </location>
</feature>
<evidence type="ECO:0000256" key="1">
    <source>
        <dbReference type="ARBA" id="ARBA00004196"/>
    </source>
</evidence>
<dbReference type="SUPFAM" id="SSF47090">
    <property type="entry name" value="PGBD-like"/>
    <property type="match status" value="1"/>
</dbReference>
<dbReference type="PANTHER" id="PTHR32347:SF23">
    <property type="entry name" value="BLL5650 PROTEIN"/>
    <property type="match status" value="1"/>
</dbReference>
<dbReference type="AlphaFoldDB" id="A0A329R148"/>
<keyword evidence="2" id="KW-0175">Coiled coil</keyword>
<accession>A0A329R148</accession>
<dbReference type="Pfam" id="PF01471">
    <property type="entry name" value="PG_binding_1"/>
    <property type="match status" value="1"/>
</dbReference>
<evidence type="ECO:0000313" key="6">
    <source>
        <dbReference type="Proteomes" id="UP000250462"/>
    </source>
</evidence>
<keyword evidence="6" id="KW-1185">Reference proteome</keyword>
<dbReference type="Gene3D" id="2.40.420.20">
    <property type="match status" value="1"/>
</dbReference>
<feature type="compositionally biased region" description="Basic and acidic residues" evidence="3">
    <location>
        <begin position="275"/>
        <end position="290"/>
    </location>
</feature>
<feature type="compositionally biased region" description="Basic and acidic residues" evidence="3">
    <location>
        <begin position="224"/>
        <end position="238"/>
    </location>
</feature>
<organism evidence="5 6">
    <name type="scientific">Phytoactinopolyspora halophila</name>
    <dbReference type="NCBI Taxonomy" id="1981511"/>
    <lineage>
        <taxon>Bacteria</taxon>
        <taxon>Bacillati</taxon>
        <taxon>Actinomycetota</taxon>
        <taxon>Actinomycetes</taxon>
        <taxon>Jiangellales</taxon>
        <taxon>Jiangellaceae</taxon>
        <taxon>Phytoactinopolyspora</taxon>
    </lineage>
</organism>
<dbReference type="Proteomes" id="UP000250462">
    <property type="component" value="Unassembled WGS sequence"/>
</dbReference>
<feature type="domain" description="Peptidoglycan binding-like" evidence="4">
    <location>
        <begin position="130"/>
        <end position="165"/>
    </location>
</feature>
<evidence type="ECO:0000313" key="5">
    <source>
        <dbReference type="EMBL" id="RAW18103.1"/>
    </source>
</evidence>
<dbReference type="InterPro" id="IPR002477">
    <property type="entry name" value="Peptidoglycan-bd-like"/>
</dbReference>
<dbReference type="RefSeq" id="WP_112257059.1">
    <property type="nucleotide sequence ID" value="NZ_QMIG01000002.1"/>
</dbReference>
<dbReference type="OrthoDB" id="3719185at2"/>
<proteinExistence type="predicted"/>
<feature type="region of interest" description="Disordered" evidence="3">
    <location>
        <begin position="259"/>
        <end position="304"/>
    </location>
</feature>
<evidence type="ECO:0000259" key="4">
    <source>
        <dbReference type="Pfam" id="PF01471"/>
    </source>
</evidence>
<evidence type="ECO:0000256" key="2">
    <source>
        <dbReference type="ARBA" id="ARBA00023054"/>
    </source>
</evidence>
<comment type="subcellular location">
    <subcellularLocation>
        <location evidence="1">Cell envelope</location>
    </subcellularLocation>
</comment>
<comment type="caution">
    <text evidence="5">The sequence shown here is derived from an EMBL/GenBank/DDBJ whole genome shotgun (WGS) entry which is preliminary data.</text>
</comment>
<dbReference type="GO" id="GO:0030313">
    <property type="term" value="C:cell envelope"/>
    <property type="evidence" value="ECO:0007669"/>
    <property type="project" value="UniProtKB-SubCell"/>
</dbReference>